<dbReference type="NCBIfam" id="NF008453">
    <property type="entry name" value="PRK11308.1"/>
    <property type="match status" value="2"/>
</dbReference>
<keyword evidence="1" id="KW-0813">Transport</keyword>
<evidence type="ECO:0000313" key="5">
    <source>
        <dbReference type="EMBL" id="GAA1977929.1"/>
    </source>
</evidence>
<organism evidence="5 6">
    <name type="scientific">Terrabacter lapilli</name>
    <dbReference type="NCBI Taxonomy" id="436231"/>
    <lineage>
        <taxon>Bacteria</taxon>
        <taxon>Bacillati</taxon>
        <taxon>Actinomycetota</taxon>
        <taxon>Actinomycetes</taxon>
        <taxon>Micrococcales</taxon>
        <taxon>Intrasporangiaceae</taxon>
        <taxon>Terrabacter</taxon>
    </lineage>
</organism>
<dbReference type="NCBIfam" id="TIGR01727">
    <property type="entry name" value="oligo_HPY"/>
    <property type="match status" value="1"/>
</dbReference>
<evidence type="ECO:0000256" key="2">
    <source>
        <dbReference type="ARBA" id="ARBA00022741"/>
    </source>
</evidence>
<dbReference type="Gene3D" id="3.40.50.300">
    <property type="entry name" value="P-loop containing nucleotide triphosphate hydrolases"/>
    <property type="match status" value="2"/>
</dbReference>
<protein>
    <submittedName>
        <fullName evidence="5">ABC transporter ATP-binding protein</fullName>
    </submittedName>
</protein>
<dbReference type="InterPro" id="IPR050319">
    <property type="entry name" value="ABC_transp_ATP-bind"/>
</dbReference>
<feature type="domain" description="ABC transporter" evidence="4">
    <location>
        <begin position="4"/>
        <end position="253"/>
    </location>
</feature>
<evidence type="ECO:0000256" key="3">
    <source>
        <dbReference type="ARBA" id="ARBA00022840"/>
    </source>
</evidence>
<dbReference type="SUPFAM" id="SSF52540">
    <property type="entry name" value="P-loop containing nucleoside triphosphate hydrolases"/>
    <property type="match status" value="2"/>
</dbReference>
<proteinExistence type="predicted"/>
<sequence length="617" mass="68105">MSLLEVKDLSVRYEPKSHRPLDAVQEVSFSIEPGEFVGLIGESGSGKTTLGTALLRLLQRPGRISGGSITFDGTDITHLPEDDLRAVRWRDVSTVFQSSMNALNPVTRVEAQFRDVIEQHSQLRGEAVTRRIRELFDMVIIDHKFIGSYPHELSGGMRQRVNLALALALEPKFVLLDEPTTGLDVVVQHSILENVRRLQAEQGFAVLFISHDIGTVLDLSDRILVMYAGRIVEEQPAAALVREPLHPYSKGLLGSYGDPRAETVRITYVPGRPPDLSLTMVGCSFCPRCPERIELCAEQDPKLLPLGAGRAACHVARLQREEGGTGEHGEPKRAFDGPQFVKTAEESTQALRGDVVLSLEHVSKVFTRRRGLAVQRTEAVTDASFVLRKGEVTALVGQSGSGKSTLARMITGVDSPTGGRIVFHGPKGDQEVAGFKGRALRDYRGEVQMVFQDPYSSINPAKRVGYILARPLANYHGLRGEELRERVKELLETVALTPADRFMNRYGYELSGGQRQRVVIAKALAVEPEIIVADEPISSLDVSIRAEILELLNDLVQVKDVGILYITHDLLSARMLADEVIVLNEGRVVEQGPTLQVIRDPSDDYTRRLIDAIPNPF</sequence>
<dbReference type="RefSeq" id="WP_344060783.1">
    <property type="nucleotide sequence ID" value="NZ_BAAAPU010000007.1"/>
</dbReference>
<dbReference type="SMART" id="SM00382">
    <property type="entry name" value="AAA"/>
    <property type="match status" value="2"/>
</dbReference>
<dbReference type="CDD" id="cd03257">
    <property type="entry name" value="ABC_NikE_OppD_transporters"/>
    <property type="match status" value="2"/>
</dbReference>
<evidence type="ECO:0000313" key="6">
    <source>
        <dbReference type="Proteomes" id="UP001500013"/>
    </source>
</evidence>
<dbReference type="EMBL" id="BAAAPU010000007">
    <property type="protein sequence ID" value="GAA1977929.1"/>
    <property type="molecule type" value="Genomic_DNA"/>
</dbReference>
<reference evidence="5 6" key="1">
    <citation type="journal article" date="2019" name="Int. J. Syst. Evol. Microbiol.">
        <title>The Global Catalogue of Microorganisms (GCM) 10K type strain sequencing project: providing services to taxonomists for standard genome sequencing and annotation.</title>
        <authorList>
            <consortium name="The Broad Institute Genomics Platform"/>
            <consortium name="The Broad Institute Genome Sequencing Center for Infectious Disease"/>
            <person name="Wu L."/>
            <person name="Ma J."/>
        </authorList>
    </citation>
    <scope>NUCLEOTIDE SEQUENCE [LARGE SCALE GENOMIC DNA]</scope>
    <source>
        <strain evidence="5 6">JCM 15628</strain>
    </source>
</reference>
<accession>A0ABN2S037</accession>
<dbReference type="PROSITE" id="PS50893">
    <property type="entry name" value="ABC_TRANSPORTER_2"/>
    <property type="match status" value="2"/>
</dbReference>
<dbReference type="PANTHER" id="PTHR43776">
    <property type="entry name" value="TRANSPORT ATP-BINDING PROTEIN"/>
    <property type="match status" value="1"/>
</dbReference>
<keyword evidence="2" id="KW-0547">Nucleotide-binding</keyword>
<dbReference type="Pfam" id="PF08352">
    <property type="entry name" value="oligo_HPY"/>
    <property type="match status" value="2"/>
</dbReference>
<dbReference type="InterPro" id="IPR003593">
    <property type="entry name" value="AAA+_ATPase"/>
</dbReference>
<dbReference type="Pfam" id="PF00005">
    <property type="entry name" value="ABC_tran"/>
    <property type="match status" value="2"/>
</dbReference>
<keyword evidence="3 5" id="KW-0067">ATP-binding</keyword>
<dbReference type="InterPro" id="IPR013563">
    <property type="entry name" value="Oligopep_ABC_C"/>
</dbReference>
<feature type="domain" description="ABC transporter" evidence="4">
    <location>
        <begin position="357"/>
        <end position="610"/>
    </location>
</feature>
<dbReference type="InterPro" id="IPR017871">
    <property type="entry name" value="ABC_transporter-like_CS"/>
</dbReference>
<dbReference type="InterPro" id="IPR027417">
    <property type="entry name" value="P-loop_NTPase"/>
</dbReference>
<dbReference type="PROSITE" id="PS00211">
    <property type="entry name" value="ABC_TRANSPORTER_1"/>
    <property type="match status" value="2"/>
</dbReference>
<evidence type="ECO:0000259" key="4">
    <source>
        <dbReference type="PROSITE" id="PS50893"/>
    </source>
</evidence>
<dbReference type="GO" id="GO:0005524">
    <property type="term" value="F:ATP binding"/>
    <property type="evidence" value="ECO:0007669"/>
    <property type="project" value="UniProtKB-KW"/>
</dbReference>
<dbReference type="InterPro" id="IPR003439">
    <property type="entry name" value="ABC_transporter-like_ATP-bd"/>
</dbReference>
<dbReference type="NCBIfam" id="NF007739">
    <property type="entry name" value="PRK10419.1"/>
    <property type="match status" value="2"/>
</dbReference>
<name>A0ABN2S037_9MICO</name>
<keyword evidence="6" id="KW-1185">Reference proteome</keyword>
<gene>
    <name evidence="5" type="ORF">GCM10009817_17960</name>
</gene>
<evidence type="ECO:0000256" key="1">
    <source>
        <dbReference type="ARBA" id="ARBA00022448"/>
    </source>
</evidence>
<dbReference type="Proteomes" id="UP001500013">
    <property type="component" value="Unassembled WGS sequence"/>
</dbReference>
<dbReference type="PANTHER" id="PTHR43776:SF8">
    <property type="entry name" value="ABC TRANSPORTER, ATP-BINDING PROTEIN"/>
    <property type="match status" value="1"/>
</dbReference>
<comment type="caution">
    <text evidence="5">The sequence shown here is derived from an EMBL/GenBank/DDBJ whole genome shotgun (WGS) entry which is preliminary data.</text>
</comment>